<keyword evidence="5" id="KW-1015">Disulfide bond</keyword>
<accession>A0ABU2RTL8</accession>
<dbReference type="InterPro" id="IPR013780">
    <property type="entry name" value="Glyco_hydro_b"/>
</dbReference>
<dbReference type="InterPro" id="IPR006311">
    <property type="entry name" value="TAT_signal"/>
</dbReference>
<gene>
    <name evidence="10" type="ORF">RM649_31660</name>
</gene>
<evidence type="ECO:0000259" key="9">
    <source>
        <dbReference type="Pfam" id="PF26607"/>
    </source>
</evidence>
<dbReference type="EC" id="3.2.1.22" evidence="5"/>
<dbReference type="SUPFAM" id="SSF89372">
    <property type="entry name" value="Fucose-specific lectin"/>
    <property type="match status" value="1"/>
</dbReference>
<dbReference type="PROSITE" id="PS51318">
    <property type="entry name" value="TAT"/>
    <property type="match status" value="1"/>
</dbReference>
<dbReference type="Proteomes" id="UP001183777">
    <property type="component" value="Unassembled WGS sequence"/>
</dbReference>
<comment type="similarity">
    <text evidence="1 5">Belongs to the glycosyl hydrolase 27 family.</text>
</comment>
<keyword evidence="11" id="KW-1185">Reference proteome</keyword>
<evidence type="ECO:0000313" key="10">
    <source>
        <dbReference type="EMBL" id="MDT0432174.1"/>
    </source>
</evidence>
<dbReference type="RefSeq" id="WP_200694503.1">
    <property type="nucleotide sequence ID" value="NZ_JAVREX010000020.1"/>
</dbReference>
<dbReference type="CDD" id="cd14792">
    <property type="entry name" value="GH27"/>
    <property type="match status" value="1"/>
</dbReference>
<dbReference type="EMBL" id="JAVREX010000020">
    <property type="protein sequence ID" value="MDT0432174.1"/>
    <property type="molecule type" value="Genomic_DNA"/>
</dbReference>
<feature type="domain" description="Alpha galactosidase C-terminal" evidence="8">
    <location>
        <begin position="353"/>
        <end position="424"/>
    </location>
</feature>
<keyword evidence="4 5" id="KW-0326">Glycosidase</keyword>
<dbReference type="SUPFAM" id="SSF51445">
    <property type="entry name" value="(Trans)glycosidases"/>
    <property type="match status" value="1"/>
</dbReference>
<dbReference type="Pfam" id="PF26607">
    <property type="entry name" value="DUF8189"/>
    <property type="match status" value="1"/>
</dbReference>
<name>A0ABU2RTL8_9ACTN</name>
<feature type="signal peptide" evidence="7">
    <location>
        <begin position="1"/>
        <end position="26"/>
    </location>
</feature>
<proteinExistence type="inferred from homology"/>
<evidence type="ECO:0000313" key="11">
    <source>
        <dbReference type="Proteomes" id="UP001183777"/>
    </source>
</evidence>
<comment type="caution">
    <text evidence="10">The sequence shown here is derived from an EMBL/GenBank/DDBJ whole genome shotgun (WGS) entry which is preliminary data.</text>
</comment>
<dbReference type="Pfam" id="PF17801">
    <property type="entry name" value="Melibiase_C"/>
    <property type="match status" value="1"/>
</dbReference>
<keyword evidence="2 7" id="KW-0732">Signal</keyword>
<evidence type="ECO:0000256" key="7">
    <source>
        <dbReference type="SAM" id="SignalP"/>
    </source>
</evidence>
<evidence type="ECO:0000256" key="6">
    <source>
        <dbReference type="SAM" id="MobiDB-lite"/>
    </source>
</evidence>
<keyword evidence="3 5" id="KW-0378">Hydrolase</keyword>
<dbReference type="Gene3D" id="2.120.10.70">
    <property type="entry name" value="Fucose-specific lectin"/>
    <property type="match status" value="1"/>
</dbReference>
<dbReference type="GO" id="GO:0016787">
    <property type="term" value="F:hydrolase activity"/>
    <property type="evidence" value="ECO:0007669"/>
    <property type="project" value="UniProtKB-KW"/>
</dbReference>
<dbReference type="Gene3D" id="2.60.40.1180">
    <property type="entry name" value="Golgi alpha-mannosidase II"/>
    <property type="match status" value="1"/>
</dbReference>
<organism evidence="10 11">
    <name type="scientific">Streptomyces salyersiae</name>
    <dbReference type="NCBI Taxonomy" id="3075530"/>
    <lineage>
        <taxon>Bacteria</taxon>
        <taxon>Bacillati</taxon>
        <taxon>Actinomycetota</taxon>
        <taxon>Actinomycetes</taxon>
        <taxon>Kitasatosporales</taxon>
        <taxon>Streptomycetaceae</taxon>
        <taxon>Streptomyces</taxon>
    </lineage>
</organism>
<protein>
    <recommendedName>
        <fullName evidence="5">Alpha-galactosidase</fullName>
        <ecNumber evidence="5">3.2.1.22</ecNumber>
    </recommendedName>
    <alternativeName>
        <fullName evidence="5">Melibiase</fullName>
    </alternativeName>
</protein>
<evidence type="ECO:0000256" key="4">
    <source>
        <dbReference type="ARBA" id="ARBA00023295"/>
    </source>
</evidence>
<dbReference type="PANTHER" id="PTHR11452">
    <property type="entry name" value="ALPHA-GALACTOSIDASE/ALPHA-N-ACETYLGALACTOSAMINIDASE"/>
    <property type="match status" value="1"/>
</dbReference>
<dbReference type="SUPFAM" id="SSF51011">
    <property type="entry name" value="Glycosyl hydrolase domain"/>
    <property type="match status" value="1"/>
</dbReference>
<sequence length="703" mass="74602">MTPARRAAVAVGAAALLAVSAPAAHAGQRPDQGAPPSHGSSPAATPYMGWNTYYGLGAPTETEVREIADFLVGSGLKSSGYDIVWLDGGWQADDPRDGRGRLVAHPDRFPSGIPALVDYLHKRGLRAGIYTDAGTYDGGETCGLGSRGHYEEDARQFAGWKVDAIKVDFLCGITEKLDPGPAFKKFGDAVAKSGRRMLLNLCNPLTDDWGIPHTPAQDAHNAYVYGPTTADSWRTGTDIAWGTPSAGQWPNVLRNMDANAWHPEAQGPGHYNDPDYLIPMRTLQDGSYELTAEESTTQLVMWAEMGSPLVIGSDPRTLPRQMIDTLRNPEIIAVDQDPLAIQGVRVATDATGDVYSKVLQGSGRRAVVLLNRSDRAAERTVDFADAGLAGKVGVRDLRARKDRGKHTGSYTVEVPAHGTAFLTLTGRDDAPGASLGVRSDASPALVRDGDRVSVFTRGTDGSLRQRTGHEGCGDARTTGLGGPTHGRIVGAPVAHTDGHGRIDVFVRGTDDAAYRLSYAGGRWGRWQKLGGRLADSPAVAYENPGSWTLVARGTDGRIQVRGPQTGWTSFDGPEGTSLYGRPAAATDAAGRTHLAVRADDDSVRTRVRDASGTWSDWSSLGGTVSGSPTLVADGQQVRLYARAGDYTLWGRTYATGTGWGDWSQEKRFASGAFDGELAAVAGPDGTVLTAFRGVAGAVRQGRL</sequence>
<feature type="region of interest" description="Disordered" evidence="6">
    <location>
        <begin position="461"/>
        <end position="484"/>
    </location>
</feature>
<dbReference type="InterPro" id="IPR002241">
    <property type="entry name" value="Glyco_hydro_27"/>
</dbReference>
<evidence type="ECO:0000256" key="1">
    <source>
        <dbReference type="ARBA" id="ARBA00009743"/>
    </source>
</evidence>
<dbReference type="InterPro" id="IPR017853">
    <property type="entry name" value="GH"/>
</dbReference>
<evidence type="ECO:0000256" key="5">
    <source>
        <dbReference type="RuleBase" id="RU361168"/>
    </source>
</evidence>
<dbReference type="PRINTS" id="PR00740">
    <property type="entry name" value="GLHYDRLASE27"/>
</dbReference>
<dbReference type="PANTHER" id="PTHR11452:SF75">
    <property type="entry name" value="ALPHA-GALACTOSIDASE MEL1"/>
    <property type="match status" value="1"/>
</dbReference>
<feature type="chain" id="PRO_5045450353" description="Alpha-galactosidase" evidence="7">
    <location>
        <begin position="27"/>
        <end position="703"/>
    </location>
</feature>
<dbReference type="InterPro" id="IPR041233">
    <property type="entry name" value="Melibiase_C"/>
</dbReference>
<evidence type="ECO:0000256" key="2">
    <source>
        <dbReference type="ARBA" id="ARBA00022729"/>
    </source>
</evidence>
<dbReference type="InterPro" id="IPR058502">
    <property type="entry name" value="PLL-like_beta-prop"/>
</dbReference>
<dbReference type="InterPro" id="IPR013785">
    <property type="entry name" value="Aldolase_TIM"/>
</dbReference>
<reference evidence="11" key="1">
    <citation type="submission" date="2023-07" db="EMBL/GenBank/DDBJ databases">
        <title>30 novel species of actinomycetes from the DSMZ collection.</title>
        <authorList>
            <person name="Nouioui I."/>
        </authorList>
    </citation>
    <scope>NUCLEOTIDE SEQUENCE [LARGE SCALE GENOMIC DNA]</scope>
    <source>
        <strain evidence="11">DSM 41770</strain>
    </source>
</reference>
<dbReference type="Gene3D" id="3.20.20.70">
    <property type="entry name" value="Aldolase class I"/>
    <property type="match status" value="1"/>
</dbReference>
<feature type="domain" description="PLL-like beta propeller" evidence="9">
    <location>
        <begin position="443"/>
        <end position="663"/>
    </location>
</feature>
<dbReference type="Pfam" id="PF16499">
    <property type="entry name" value="Melibiase_2"/>
    <property type="match status" value="1"/>
</dbReference>
<comment type="catalytic activity">
    <reaction evidence="5">
        <text>Hydrolysis of terminal, non-reducing alpha-D-galactose residues in alpha-D-galactosides, including galactose oligosaccharides, galactomannans and galactolipids.</text>
        <dbReference type="EC" id="3.2.1.22"/>
    </reaction>
</comment>
<evidence type="ECO:0000256" key="3">
    <source>
        <dbReference type="ARBA" id="ARBA00022801"/>
    </source>
</evidence>
<evidence type="ECO:0000259" key="8">
    <source>
        <dbReference type="Pfam" id="PF17801"/>
    </source>
</evidence>